<evidence type="ECO:0008006" key="3">
    <source>
        <dbReference type="Google" id="ProtNLM"/>
    </source>
</evidence>
<dbReference type="RefSeq" id="WP_090556684.1">
    <property type="nucleotide sequence ID" value="NZ_FNRA01000005.1"/>
</dbReference>
<sequence>MRKLPFRIFCILLFTLNTQITDAQLTKVKTDHLRIDGKGILRWQRKGKEAAFFGVNYTVPFAYGYRSHRALGISPQQAIDNDVYHMARLGINAFRVHVWDTEISDVAGNLLSNEHLRLFDYLLAKLEERGIYILITPIAFWGNGYPEKDEQTGSFSNVYGKEQSVINEKAILAQERYLYQFFKHVNPYTGKTYGTDPFVVATELNNEPKHSGPQQLTTAYINRLNKAVRSTGWNKPVFYNISESPAYAAAVAGSKVDGFSFQWYPTGLVSGHEQQGNFLPNVDRYHIPFDTIPAFLHKPRIIYEFDAADILQSYLYPAMARSFRTAGFQWATQFAYDPMATAYGNTEYQTHYLNLAYTPSKAISLLIAGEIFRNTPLFKSYGPYPADTAFADFRLSYRENLSEMNTKEAFYYSNTTTSMPLAAQALKHIAGVGKSPVVSYEGTGAYFMDKLPDGNWRLEVMPDVQKISDPFATASPDKEVNKIVWNEHRVTISLPGLNAGFHVQGLNKGNTLRLSAAGRSFRLKPGTYLLSNQQATANPATRIGWIRMDEFIAPPAVVLKNPVKQQTPGRITDSTGFAEAVTLFDPAKPPVNLIFYLGDWKADNYAFIPAGKDQKAVLKINHTPEKLKRNGGMEIYIKDILHHQGNLSGYRFLVINAAASAEIHLNVNLISGSAVSYGQLFKLGKRDREVRIPLAALIPSPLLLLPRPYPGFQPLYFQSAAKEKFSIAGTEKFQLSYQLNENTRETISIGEIKLEK</sequence>
<dbReference type="Proteomes" id="UP000198850">
    <property type="component" value="Unassembled WGS sequence"/>
</dbReference>
<organism evidence="1 2">
    <name type="scientific">Pedobacter hartonius</name>
    <dbReference type="NCBI Taxonomy" id="425514"/>
    <lineage>
        <taxon>Bacteria</taxon>
        <taxon>Pseudomonadati</taxon>
        <taxon>Bacteroidota</taxon>
        <taxon>Sphingobacteriia</taxon>
        <taxon>Sphingobacteriales</taxon>
        <taxon>Sphingobacteriaceae</taxon>
        <taxon>Pedobacter</taxon>
    </lineage>
</organism>
<proteinExistence type="predicted"/>
<dbReference type="SUPFAM" id="SSF51445">
    <property type="entry name" value="(Trans)glycosidases"/>
    <property type="match status" value="1"/>
</dbReference>
<dbReference type="STRING" id="425514.SAMN05443550_105184"/>
<dbReference type="EMBL" id="FNRA01000005">
    <property type="protein sequence ID" value="SEA78408.1"/>
    <property type="molecule type" value="Genomic_DNA"/>
</dbReference>
<name>A0A1H4E0Y0_9SPHI</name>
<dbReference type="AlphaFoldDB" id="A0A1H4E0Y0"/>
<protein>
    <recommendedName>
        <fullName evidence="3">Cellulase (Glycosyl hydrolase family 5)</fullName>
    </recommendedName>
</protein>
<accession>A0A1H4E0Y0</accession>
<gene>
    <name evidence="1" type="ORF">SAMN05443550_105184</name>
</gene>
<reference evidence="1 2" key="1">
    <citation type="submission" date="2016-10" db="EMBL/GenBank/DDBJ databases">
        <authorList>
            <person name="de Groot N.N."/>
        </authorList>
    </citation>
    <scope>NUCLEOTIDE SEQUENCE [LARGE SCALE GENOMIC DNA]</scope>
    <source>
        <strain evidence="1 2">DSM 19033</strain>
    </source>
</reference>
<dbReference type="InterPro" id="IPR017853">
    <property type="entry name" value="GH"/>
</dbReference>
<evidence type="ECO:0000313" key="1">
    <source>
        <dbReference type="EMBL" id="SEA78408.1"/>
    </source>
</evidence>
<dbReference type="Gene3D" id="3.20.20.80">
    <property type="entry name" value="Glycosidases"/>
    <property type="match status" value="1"/>
</dbReference>
<evidence type="ECO:0000313" key="2">
    <source>
        <dbReference type="Proteomes" id="UP000198850"/>
    </source>
</evidence>
<keyword evidence="2" id="KW-1185">Reference proteome</keyword>
<dbReference type="OrthoDB" id="9809937at2"/>